<dbReference type="EMBL" id="JACIDH010000032">
    <property type="protein sequence ID" value="MBB3881114.1"/>
    <property type="molecule type" value="Genomic_DNA"/>
</dbReference>
<dbReference type="Proteomes" id="UP000538670">
    <property type="component" value="Unassembled WGS sequence"/>
</dbReference>
<sequence>MQRLDGHPRSLLRDRIVGVLAKLSSFSHLVDVLVLGCYRLRMPTPVPPPNFRDGLERSSAVRTARSEELAGETWAVVLALASGLKRVAYDPAERRIAPVELVTPPKTLAEFADALNDLGRRTSRGTLWSAQTLQRVFKVHDATPKKLRESLLPQPFREPMKLPFQTDLFGTLRMLTKRENEHGVWMAAVVRSPRPLDWVRLRVASEDERAGAIFSVRERTRSGVLVTDYLGERQKLRLVDLETWTPKRVPRE</sequence>
<proteinExistence type="predicted"/>
<gene>
    <name evidence="1" type="ORF">GGR48_003569</name>
</gene>
<keyword evidence="2" id="KW-1185">Reference proteome</keyword>
<dbReference type="AlphaFoldDB" id="A0A7W6F4J1"/>
<organism evidence="1 2">
    <name type="scientific">Sphingomonas pseudosanguinis</name>
    <dbReference type="NCBI Taxonomy" id="413712"/>
    <lineage>
        <taxon>Bacteria</taxon>
        <taxon>Pseudomonadati</taxon>
        <taxon>Pseudomonadota</taxon>
        <taxon>Alphaproteobacteria</taxon>
        <taxon>Sphingomonadales</taxon>
        <taxon>Sphingomonadaceae</taxon>
        <taxon>Sphingomonas</taxon>
    </lineage>
</organism>
<evidence type="ECO:0000313" key="1">
    <source>
        <dbReference type="EMBL" id="MBB3881114.1"/>
    </source>
</evidence>
<comment type="caution">
    <text evidence="1">The sequence shown here is derived from an EMBL/GenBank/DDBJ whole genome shotgun (WGS) entry which is preliminary data.</text>
</comment>
<accession>A0A7W6F4J1</accession>
<name>A0A7W6F4J1_9SPHN</name>
<protein>
    <submittedName>
        <fullName evidence="1">Uncharacterized protein</fullName>
    </submittedName>
</protein>
<reference evidence="1 2" key="1">
    <citation type="submission" date="2020-08" db="EMBL/GenBank/DDBJ databases">
        <title>Genomic Encyclopedia of Type Strains, Phase IV (KMG-IV): sequencing the most valuable type-strain genomes for metagenomic binning, comparative biology and taxonomic classification.</title>
        <authorList>
            <person name="Goeker M."/>
        </authorList>
    </citation>
    <scope>NUCLEOTIDE SEQUENCE [LARGE SCALE GENOMIC DNA]</scope>
    <source>
        <strain evidence="1 2">DSM 19512</strain>
    </source>
</reference>
<evidence type="ECO:0000313" key="2">
    <source>
        <dbReference type="Proteomes" id="UP000538670"/>
    </source>
</evidence>